<dbReference type="InterPro" id="IPR007860">
    <property type="entry name" value="DNA_mmatch_repair_MutS_con_dom"/>
</dbReference>
<reference evidence="12 13" key="1">
    <citation type="submission" date="2015-03" db="EMBL/GenBank/DDBJ databases">
        <title>Caedibacter varicaedens, whole genome shotgun sequence.</title>
        <authorList>
            <person name="Suzuki H."/>
            <person name="Dapper A.L."/>
            <person name="Gibson A.K."/>
            <person name="Jackson C."/>
            <person name="Lee H."/>
            <person name="Pejaver V.R."/>
            <person name="Doak T."/>
            <person name="Lynch M."/>
        </authorList>
    </citation>
    <scope>NUCLEOTIDE SEQUENCE [LARGE SCALE GENOMIC DNA]</scope>
</reference>
<dbReference type="HAMAP" id="MF_00096">
    <property type="entry name" value="MutS"/>
    <property type="match status" value="1"/>
</dbReference>
<dbReference type="Pfam" id="PF05188">
    <property type="entry name" value="MutS_II"/>
    <property type="match status" value="1"/>
</dbReference>
<evidence type="ECO:0000256" key="5">
    <source>
        <dbReference type="ARBA" id="ARBA00022840"/>
    </source>
</evidence>
<dbReference type="SUPFAM" id="SSF52540">
    <property type="entry name" value="P-loop containing nucleoside triphosphate hydrolases"/>
    <property type="match status" value="1"/>
</dbReference>
<evidence type="ECO:0000256" key="10">
    <source>
        <dbReference type="RuleBase" id="RU003756"/>
    </source>
</evidence>
<dbReference type="Proteomes" id="UP000036771">
    <property type="component" value="Unassembled WGS sequence"/>
</dbReference>
<keyword evidence="3 9" id="KW-0547">Nucleotide-binding</keyword>
<dbReference type="GO" id="GO:0005829">
    <property type="term" value="C:cytosol"/>
    <property type="evidence" value="ECO:0007669"/>
    <property type="project" value="TreeGrafter"/>
</dbReference>
<dbReference type="InterPro" id="IPR007695">
    <property type="entry name" value="DNA_mismatch_repair_MutS-lik_N"/>
</dbReference>
<dbReference type="GO" id="GO:0005524">
    <property type="term" value="F:ATP binding"/>
    <property type="evidence" value="ECO:0007669"/>
    <property type="project" value="UniProtKB-UniRule"/>
</dbReference>
<keyword evidence="13" id="KW-1185">Reference proteome</keyword>
<dbReference type="InterPro" id="IPR000432">
    <property type="entry name" value="DNA_mismatch_repair_MutS_C"/>
</dbReference>
<dbReference type="Gene3D" id="3.40.1170.10">
    <property type="entry name" value="DNA repair protein MutS, domain I"/>
    <property type="match status" value="1"/>
</dbReference>
<dbReference type="InterPro" id="IPR036187">
    <property type="entry name" value="DNA_mismatch_repair_MutS_sf"/>
</dbReference>
<protein>
    <recommendedName>
        <fullName evidence="2 9">DNA mismatch repair protein MutS</fullName>
    </recommendedName>
</protein>
<keyword evidence="7 9" id="KW-0234">DNA repair</keyword>
<dbReference type="NCBIfam" id="TIGR01070">
    <property type="entry name" value="mutS1"/>
    <property type="match status" value="1"/>
</dbReference>
<feature type="domain" description="DNA mismatch repair proteins mutS family" evidence="11">
    <location>
        <begin position="698"/>
        <end position="714"/>
    </location>
</feature>
<dbReference type="InterPro" id="IPR005748">
    <property type="entry name" value="DNA_mismatch_repair_MutS"/>
</dbReference>
<dbReference type="PANTHER" id="PTHR11361:SF34">
    <property type="entry name" value="DNA MISMATCH REPAIR PROTEIN MSH1, MITOCHONDRIAL"/>
    <property type="match status" value="1"/>
</dbReference>
<accession>A0A0K8MCI6</accession>
<feature type="binding site" evidence="9">
    <location>
        <begin position="624"/>
        <end position="631"/>
    </location>
    <ligand>
        <name>ATP</name>
        <dbReference type="ChEBI" id="CHEBI:30616"/>
    </ligand>
</feature>
<evidence type="ECO:0000256" key="9">
    <source>
        <dbReference type="HAMAP-Rule" id="MF_00096"/>
    </source>
</evidence>
<dbReference type="Pfam" id="PF00488">
    <property type="entry name" value="MutS_V"/>
    <property type="match status" value="1"/>
</dbReference>
<dbReference type="STRING" id="1629334.Cva_00230"/>
<evidence type="ECO:0000256" key="8">
    <source>
        <dbReference type="ARBA" id="ARBA00024647"/>
    </source>
</evidence>
<dbReference type="CDD" id="cd03284">
    <property type="entry name" value="ABC_MutS1"/>
    <property type="match status" value="1"/>
</dbReference>
<evidence type="ECO:0000313" key="12">
    <source>
        <dbReference type="EMBL" id="GAO97594.1"/>
    </source>
</evidence>
<dbReference type="EMBL" id="BBVC01000011">
    <property type="protein sequence ID" value="GAO97594.1"/>
    <property type="molecule type" value="Genomic_DNA"/>
</dbReference>
<keyword evidence="4 9" id="KW-0227">DNA damage</keyword>
<dbReference type="SMART" id="SM00534">
    <property type="entry name" value="MUTSac"/>
    <property type="match status" value="1"/>
</dbReference>
<name>A0A0K8MCI6_9PROT</name>
<dbReference type="SUPFAM" id="SSF48334">
    <property type="entry name" value="DNA repair protein MutS, domain III"/>
    <property type="match status" value="1"/>
</dbReference>
<dbReference type="PROSITE" id="PS00486">
    <property type="entry name" value="DNA_MISMATCH_REPAIR_2"/>
    <property type="match status" value="1"/>
</dbReference>
<sequence length="888" mass="99670">MTPMMQQYHQIKKQYPDCLLFYRMGDFYELFLEDAIQAAEALDITLTRRGKAEGEDIPMCGVPYHAYENYLARLVRQGFRVAICEQIEDPSEAKKRGPKSVVKRDVIRVVTPGTLTEDTLLEARINNYLVVLTPDLDVRPKGFSLAVMDISSAFFSLESCKKESLEETLARLRPSELVVPEKLIQEPDLYDLFREWRKQLHPLPSSRFDRENAIKRLESVYGIKAVEGFGAFSQAEMTAAGTLLDYVHLTQKGGLPVLRPPQRVISGKFLEIDASTRRNLELLVTPTGERKGSLFSAIDQTITASGSRLLAQYVALPLAYCDEIDERLQRVDAFFQLHQLREEVRSILKGCPDMERSLARLSLGRGSPRDLAALRDGLHKASQLQKVIERSAHEALASLKNQISFQDVLIDRLTRSLKEELPPHTREGGFIADGYLPELDEIRRLRDEGSSHVKNLQTTYSEQYGIPSLKIKHNNIIGYHIEVTTNHISKVGSDFIHRQTTAGAIRYSTPALAELEQKLNQAAVHALALELRLFEDLIREVVAQADPILGTAQALAVFDVASSLAHLAKMRNYCRPQLDGSQDFDVRSGRHAVVEQALVASNETTFCANDCLIESQSRQWLLTGPNMAGKSTFLRQNALIVVLAQIGSYVPAASARIGVVDRLFSRVGASDDLARGRSTFMVEMVETAAILNQATSKSFVILDEVGRGTSTYDGLSLAWAVLEHLHDQIKCRTLFATHYHELTDLEQKMMNLVCYTMKVREWKGEVIFLHQIVKGAADRSYGLHVARLAGIPPIVIHRAENFLKILEQSKGYQERKILDLPLFSTASTKPVEMNEVAEAALQQASVVEKTLSVLDLETLTPRAALDMLFEWKHLLTPEKEVVPEMKKI</sequence>
<gene>
    <name evidence="9 12" type="primary">mutS</name>
    <name evidence="12" type="ORF">Cva_00230</name>
</gene>
<keyword evidence="5 9" id="KW-0067">ATP-binding</keyword>
<dbReference type="InterPro" id="IPR016151">
    <property type="entry name" value="DNA_mismatch_repair_MutS_N"/>
</dbReference>
<dbReference type="GO" id="GO:0003684">
    <property type="term" value="F:damaged DNA binding"/>
    <property type="evidence" value="ECO:0007669"/>
    <property type="project" value="UniProtKB-UniRule"/>
</dbReference>
<dbReference type="InterPro" id="IPR045076">
    <property type="entry name" value="MutS"/>
</dbReference>
<keyword evidence="6 9" id="KW-0238">DNA-binding</keyword>
<dbReference type="Gene3D" id="3.30.420.110">
    <property type="entry name" value="MutS, connector domain"/>
    <property type="match status" value="1"/>
</dbReference>
<evidence type="ECO:0000259" key="11">
    <source>
        <dbReference type="PROSITE" id="PS00486"/>
    </source>
</evidence>
<evidence type="ECO:0000256" key="2">
    <source>
        <dbReference type="ARBA" id="ARBA00021982"/>
    </source>
</evidence>
<evidence type="ECO:0000256" key="6">
    <source>
        <dbReference type="ARBA" id="ARBA00023125"/>
    </source>
</evidence>
<dbReference type="Gene3D" id="6.10.140.430">
    <property type="match status" value="1"/>
</dbReference>
<organism evidence="12 13">
    <name type="scientific">Caedimonas varicaedens</name>
    <dbReference type="NCBI Taxonomy" id="1629334"/>
    <lineage>
        <taxon>Bacteria</taxon>
        <taxon>Pseudomonadati</taxon>
        <taxon>Pseudomonadota</taxon>
        <taxon>Alphaproteobacteria</taxon>
        <taxon>Holosporales</taxon>
        <taxon>Caedimonadaceae</taxon>
        <taxon>Caedimonas</taxon>
    </lineage>
</organism>
<dbReference type="FunFam" id="3.40.1170.10:FF:000001">
    <property type="entry name" value="DNA mismatch repair protein MutS"/>
    <property type="match status" value="1"/>
</dbReference>
<dbReference type="Pfam" id="PF01624">
    <property type="entry name" value="MutS_I"/>
    <property type="match status" value="1"/>
</dbReference>
<comment type="function">
    <text evidence="8 9">This protein is involved in the repair of mismatches in DNA. It is possible that it carries out the mismatch recognition step. This protein has a weak ATPase activity.</text>
</comment>
<comment type="similarity">
    <text evidence="1 9 10">Belongs to the DNA mismatch repair MutS family.</text>
</comment>
<dbReference type="PIRSF" id="PIRSF037677">
    <property type="entry name" value="DNA_mis_repair_Msh6"/>
    <property type="match status" value="1"/>
</dbReference>
<evidence type="ECO:0000313" key="13">
    <source>
        <dbReference type="Proteomes" id="UP000036771"/>
    </source>
</evidence>
<dbReference type="InterPro" id="IPR007861">
    <property type="entry name" value="DNA_mismatch_repair_MutS_clamp"/>
</dbReference>
<dbReference type="SUPFAM" id="SSF53150">
    <property type="entry name" value="DNA repair protein MutS, domain II"/>
    <property type="match status" value="1"/>
</dbReference>
<dbReference type="PANTHER" id="PTHR11361">
    <property type="entry name" value="DNA MISMATCH REPAIR PROTEIN MUTS FAMILY MEMBER"/>
    <property type="match status" value="1"/>
</dbReference>
<dbReference type="InterPro" id="IPR027417">
    <property type="entry name" value="P-loop_NTPase"/>
</dbReference>
<evidence type="ECO:0000256" key="7">
    <source>
        <dbReference type="ARBA" id="ARBA00023204"/>
    </source>
</evidence>
<comment type="caution">
    <text evidence="12">The sequence shown here is derived from an EMBL/GenBank/DDBJ whole genome shotgun (WGS) entry which is preliminary data.</text>
</comment>
<dbReference type="SMART" id="SM00533">
    <property type="entry name" value="MUTSd"/>
    <property type="match status" value="1"/>
</dbReference>
<evidence type="ECO:0000256" key="1">
    <source>
        <dbReference type="ARBA" id="ARBA00006271"/>
    </source>
</evidence>
<dbReference type="SUPFAM" id="SSF55271">
    <property type="entry name" value="DNA repair protein MutS, domain I"/>
    <property type="match status" value="1"/>
</dbReference>
<dbReference type="Gene3D" id="1.10.1420.10">
    <property type="match status" value="2"/>
</dbReference>
<dbReference type="AlphaFoldDB" id="A0A0K8MCI6"/>
<dbReference type="GO" id="GO:0006298">
    <property type="term" value="P:mismatch repair"/>
    <property type="evidence" value="ECO:0007669"/>
    <property type="project" value="UniProtKB-UniRule"/>
</dbReference>
<dbReference type="Pfam" id="PF05190">
    <property type="entry name" value="MutS_IV"/>
    <property type="match status" value="1"/>
</dbReference>
<dbReference type="GO" id="GO:0140664">
    <property type="term" value="F:ATP-dependent DNA damage sensor activity"/>
    <property type="evidence" value="ECO:0007669"/>
    <property type="project" value="InterPro"/>
</dbReference>
<dbReference type="InterPro" id="IPR017261">
    <property type="entry name" value="DNA_mismatch_repair_MutS/MSH"/>
</dbReference>
<proteinExistence type="inferred from homology"/>
<dbReference type="Pfam" id="PF05192">
    <property type="entry name" value="MutS_III"/>
    <property type="match status" value="1"/>
</dbReference>
<evidence type="ECO:0000256" key="3">
    <source>
        <dbReference type="ARBA" id="ARBA00022741"/>
    </source>
</evidence>
<dbReference type="InterPro" id="IPR036678">
    <property type="entry name" value="MutS_con_dom_sf"/>
</dbReference>
<dbReference type="InterPro" id="IPR007696">
    <property type="entry name" value="DNA_mismatch_repair_MutS_core"/>
</dbReference>
<evidence type="ECO:0000256" key="4">
    <source>
        <dbReference type="ARBA" id="ARBA00022763"/>
    </source>
</evidence>
<dbReference type="FunFam" id="3.40.50.300:FF:000870">
    <property type="entry name" value="MutS protein homolog 4"/>
    <property type="match status" value="1"/>
</dbReference>
<dbReference type="GO" id="GO:0030983">
    <property type="term" value="F:mismatched DNA binding"/>
    <property type="evidence" value="ECO:0007669"/>
    <property type="project" value="InterPro"/>
</dbReference>
<dbReference type="Gene3D" id="3.40.50.300">
    <property type="entry name" value="P-loop containing nucleotide triphosphate hydrolases"/>
    <property type="match status" value="1"/>
</dbReference>
<dbReference type="NCBIfam" id="NF003810">
    <property type="entry name" value="PRK05399.1"/>
    <property type="match status" value="1"/>
</dbReference>